<gene>
    <name evidence="1" type="ORF">J2W49_003508</name>
</gene>
<comment type="caution">
    <text evidence="1">The sequence shown here is derived from an EMBL/GenBank/DDBJ whole genome shotgun (WGS) entry which is preliminary data.</text>
</comment>
<sequence>MSCYIDTTILVKVAEKDPLVAKKALTHAIDNRPAEVPHYAYREMSAGVLHRLCSLQQRIATSENPAEALAAILSLPPQSGRNREAPLQEFQKSLFKALNVTISTSGPIYETVKDEMCSELALKAQRLWSRATRAKEFIPVDPLSCFNIQDLEIDQTTGAIKPSTGRFGCTPGVRCAAAKYMIEKKIELQKMVDFLRPDGSANEKVETSSRRKALKELLKLGAIEFPRKRCRGLGDAYFAVRCPPGSHVLTTNLSDHEPLCNSVGKVAKTP</sequence>
<reference evidence="1 2" key="1">
    <citation type="submission" date="2023-07" db="EMBL/GenBank/DDBJ databases">
        <title>Sorghum-associated microbial communities from plants grown in Nebraska, USA.</title>
        <authorList>
            <person name="Schachtman D."/>
        </authorList>
    </citation>
    <scope>NUCLEOTIDE SEQUENCE [LARGE SCALE GENOMIC DNA]</scope>
    <source>
        <strain evidence="1 2">4249</strain>
    </source>
</reference>
<organism evidence="1 2">
    <name type="scientific">Hydrogenophaga palleronii</name>
    <dbReference type="NCBI Taxonomy" id="65655"/>
    <lineage>
        <taxon>Bacteria</taxon>
        <taxon>Pseudomonadati</taxon>
        <taxon>Pseudomonadota</taxon>
        <taxon>Betaproteobacteria</taxon>
        <taxon>Burkholderiales</taxon>
        <taxon>Comamonadaceae</taxon>
        <taxon>Hydrogenophaga</taxon>
    </lineage>
</organism>
<name>A0ABU1WRJ9_9BURK</name>
<proteinExistence type="predicted"/>
<evidence type="ECO:0008006" key="3">
    <source>
        <dbReference type="Google" id="ProtNLM"/>
    </source>
</evidence>
<keyword evidence="2" id="KW-1185">Reference proteome</keyword>
<accession>A0ABU1WRJ9</accession>
<evidence type="ECO:0000313" key="2">
    <source>
        <dbReference type="Proteomes" id="UP001265700"/>
    </source>
</evidence>
<dbReference type="Proteomes" id="UP001265700">
    <property type="component" value="Unassembled WGS sequence"/>
</dbReference>
<protein>
    <recommendedName>
        <fullName evidence="3">PIN domain-containing protein</fullName>
    </recommendedName>
</protein>
<dbReference type="RefSeq" id="WP_310319072.1">
    <property type="nucleotide sequence ID" value="NZ_JAVDWU010000007.1"/>
</dbReference>
<dbReference type="EMBL" id="JAVDWU010000007">
    <property type="protein sequence ID" value="MDR7151532.1"/>
    <property type="molecule type" value="Genomic_DNA"/>
</dbReference>
<evidence type="ECO:0000313" key="1">
    <source>
        <dbReference type="EMBL" id="MDR7151532.1"/>
    </source>
</evidence>